<evidence type="ECO:0000256" key="9">
    <source>
        <dbReference type="ARBA" id="ARBA00038592"/>
    </source>
</evidence>
<dbReference type="Gene3D" id="1.20.120.920">
    <property type="entry name" value="CRISPR-associated endonuclease Cas1, C-terminal domain"/>
    <property type="match status" value="1"/>
</dbReference>
<feature type="binding site" evidence="10">
    <location>
        <position position="144"/>
    </location>
    <ligand>
        <name>Mn(2+)</name>
        <dbReference type="ChEBI" id="CHEBI:29035"/>
    </ligand>
</feature>
<keyword evidence="8 10" id="KW-0464">Manganese</keyword>
<evidence type="ECO:0000256" key="4">
    <source>
        <dbReference type="ARBA" id="ARBA00022801"/>
    </source>
</evidence>
<dbReference type="GO" id="GO:0003677">
    <property type="term" value="F:DNA binding"/>
    <property type="evidence" value="ECO:0007669"/>
    <property type="project" value="UniProtKB-KW"/>
</dbReference>
<dbReference type="RefSeq" id="WP_071678023.1">
    <property type="nucleotide sequence ID" value="NZ_CP016313.1"/>
</dbReference>
<organism evidence="11 12">
    <name type="scientific">Thermus brockianus</name>
    <dbReference type="NCBI Taxonomy" id="56956"/>
    <lineage>
        <taxon>Bacteria</taxon>
        <taxon>Thermotogati</taxon>
        <taxon>Deinococcota</taxon>
        <taxon>Deinococci</taxon>
        <taxon>Thermales</taxon>
        <taxon>Thermaceae</taxon>
        <taxon>Thermus</taxon>
    </lineage>
</organism>
<feature type="binding site" evidence="10">
    <location>
        <position position="208"/>
    </location>
    <ligand>
        <name>Mn(2+)</name>
        <dbReference type="ChEBI" id="CHEBI:29035"/>
    </ligand>
</feature>
<dbReference type="HAMAP" id="MF_01470">
    <property type="entry name" value="Cas1"/>
    <property type="match status" value="1"/>
</dbReference>
<dbReference type="AlphaFoldDB" id="A0A1J0LXI7"/>
<keyword evidence="1 10" id="KW-0540">Nuclease</keyword>
<dbReference type="EC" id="3.1.-.-" evidence="10"/>
<sequence>MTLHLAQQGTTLRLREGRLVLEEGGLVLADFPARKVRRVAVWGNVRLSTPALVFLLRQGVPILFLSLEGFLHGVAGAFPEPDPTHLRAQFAASPLPLARAFVTGKLRSARALLKRYGLEEADRLAAVLEDVAEAASKEALLGAEGQATRVYFAGLERLLGAYGLRGRTRRPPQDPVNAALSYGYAVLLARVQLAVRLAGLHPEVGYLHAEGRRSPALALDLMEEFRVPVVDHVVLRAFRQGLLTPAHGEAREGGVYLNSEGRRVLLGLLEERFLEEATHPLGFRKSYADLIEVQASRLKGAILGRGTYTPFYLRS</sequence>
<accession>A0A1J0LXI7</accession>
<keyword evidence="2 10" id="KW-0479">Metal-binding</keyword>
<dbReference type="PANTHER" id="PTHR34353:SF2">
    <property type="entry name" value="CRISPR-ASSOCIATED ENDONUCLEASE CAS1 1"/>
    <property type="match status" value="1"/>
</dbReference>
<comment type="subunit">
    <text evidence="9 10">Homodimer, forms a heterotetramer with a Cas2 homodimer.</text>
</comment>
<keyword evidence="4 10" id="KW-0378">Hydrolase</keyword>
<proteinExistence type="inferred from homology"/>
<dbReference type="GO" id="GO:0046872">
    <property type="term" value="F:metal ion binding"/>
    <property type="evidence" value="ECO:0007669"/>
    <property type="project" value="UniProtKB-UniRule"/>
</dbReference>
<keyword evidence="7 10" id="KW-0238">DNA-binding</keyword>
<comment type="cofactor">
    <cofactor evidence="10">
        <name>Mg(2+)</name>
        <dbReference type="ChEBI" id="CHEBI:18420"/>
    </cofactor>
    <cofactor evidence="10">
        <name>Mn(2+)</name>
        <dbReference type="ChEBI" id="CHEBI:29035"/>
    </cofactor>
</comment>
<feature type="binding site" evidence="10">
    <location>
        <position position="223"/>
    </location>
    <ligand>
        <name>Mn(2+)</name>
        <dbReference type="ChEBI" id="CHEBI:29035"/>
    </ligand>
</feature>
<dbReference type="CDD" id="cd09634">
    <property type="entry name" value="Cas1_I-II-III"/>
    <property type="match status" value="1"/>
</dbReference>
<keyword evidence="11" id="KW-0614">Plasmid</keyword>
<dbReference type="KEGG" id="tbc:A0O31_02292"/>
<dbReference type="InterPro" id="IPR002729">
    <property type="entry name" value="CRISPR-assoc_Cas1"/>
</dbReference>
<evidence type="ECO:0000313" key="11">
    <source>
        <dbReference type="EMBL" id="APD10323.1"/>
    </source>
</evidence>
<keyword evidence="6 10" id="KW-0051">Antiviral defense</keyword>
<dbReference type="Pfam" id="PF01867">
    <property type="entry name" value="Cas_Cas1"/>
    <property type="match status" value="1"/>
</dbReference>
<evidence type="ECO:0000256" key="2">
    <source>
        <dbReference type="ARBA" id="ARBA00022723"/>
    </source>
</evidence>
<geneLocation type="plasmid" evidence="12">
    <name>ptb1</name>
</geneLocation>
<evidence type="ECO:0000256" key="10">
    <source>
        <dbReference type="HAMAP-Rule" id="MF_01470"/>
    </source>
</evidence>
<dbReference type="NCBIfam" id="TIGR00287">
    <property type="entry name" value="cas1"/>
    <property type="match status" value="1"/>
</dbReference>
<keyword evidence="3 10" id="KW-0255">Endonuclease</keyword>
<dbReference type="Gene3D" id="3.100.10.20">
    <property type="entry name" value="CRISPR-associated endonuclease Cas1, N-terminal domain"/>
    <property type="match status" value="1"/>
</dbReference>
<dbReference type="GO" id="GO:0051607">
    <property type="term" value="P:defense response to virus"/>
    <property type="evidence" value="ECO:0007669"/>
    <property type="project" value="UniProtKB-UniRule"/>
</dbReference>
<dbReference type="InterPro" id="IPR042206">
    <property type="entry name" value="CRISPR-assoc_Cas1_C"/>
</dbReference>
<keyword evidence="5 10" id="KW-0460">Magnesium</keyword>
<dbReference type="InterPro" id="IPR042211">
    <property type="entry name" value="CRISPR-assoc_Cas1_N"/>
</dbReference>
<evidence type="ECO:0000256" key="6">
    <source>
        <dbReference type="ARBA" id="ARBA00023118"/>
    </source>
</evidence>
<dbReference type="OrthoDB" id="9803119at2"/>
<dbReference type="GO" id="GO:0004519">
    <property type="term" value="F:endonuclease activity"/>
    <property type="evidence" value="ECO:0007669"/>
    <property type="project" value="UniProtKB-UniRule"/>
</dbReference>
<evidence type="ECO:0000313" key="12">
    <source>
        <dbReference type="Proteomes" id="UP000182993"/>
    </source>
</evidence>
<evidence type="ECO:0000256" key="7">
    <source>
        <dbReference type="ARBA" id="ARBA00023125"/>
    </source>
</evidence>
<dbReference type="EMBL" id="CP016313">
    <property type="protein sequence ID" value="APD10323.1"/>
    <property type="molecule type" value="Genomic_DNA"/>
</dbReference>
<dbReference type="GO" id="GO:0016787">
    <property type="term" value="F:hydrolase activity"/>
    <property type="evidence" value="ECO:0007669"/>
    <property type="project" value="UniProtKB-KW"/>
</dbReference>
<comment type="similarity">
    <text evidence="10">Belongs to the CRISPR-associated endonuclease Cas1 family.</text>
</comment>
<evidence type="ECO:0000256" key="8">
    <source>
        <dbReference type="ARBA" id="ARBA00023211"/>
    </source>
</evidence>
<dbReference type="PANTHER" id="PTHR34353">
    <property type="entry name" value="CRISPR-ASSOCIATED ENDONUCLEASE CAS1 1"/>
    <property type="match status" value="1"/>
</dbReference>
<evidence type="ECO:0000256" key="5">
    <source>
        <dbReference type="ARBA" id="ARBA00022842"/>
    </source>
</evidence>
<name>A0A1J0LXI7_THEBO</name>
<dbReference type="InterPro" id="IPR050646">
    <property type="entry name" value="Cas1"/>
</dbReference>
<dbReference type="Proteomes" id="UP000182993">
    <property type="component" value="Plasmid pTB1"/>
</dbReference>
<protein>
    <recommendedName>
        <fullName evidence="10">CRISPR-associated endonuclease Cas1</fullName>
        <ecNumber evidence="10">3.1.-.-</ecNumber>
    </recommendedName>
</protein>
<evidence type="ECO:0000256" key="3">
    <source>
        <dbReference type="ARBA" id="ARBA00022759"/>
    </source>
</evidence>
<evidence type="ECO:0000256" key="1">
    <source>
        <dbReference type="ARBA" id="ARBA00022722"/>
    </source>
</evidence>
<reference evidence="12" key="1">
    <citation type="submission" date="2016-06" db="EMBL/GenBank/DDBJ databases">
        <title>Whole genome sequencing of Thermus brockianus strain GE-1.</title>
        <authorList>
            <person name="Schaefers C."/>
            <person name="Blank S."/>
            <person name="Wiebusch S."/>
            <person name="Elleuche S."/>
            <person name="Antranikian G."/>
        </authorList>
    </citation>
    <scope>NUCLEOTIDE SEQUENCE [LARGE SCALE GENOMIC DNA]</scope>
    <source>
        <strain evidence="12">GE-1</strain>
        <plasmid evidence="12">ptb1</plasmid>
    </source>
</reference>
<dbReference type="GO" id="GO:0043571">
    <property type="term" value="P:maintenance of CRISPR repeat elements"/>
    <property type="evidence" value="ECO:0007669"/>
    <property type="project" value="UniProtKB-UniRule"/>
</dbReference>
<comment type="function">
    <text evidence="10">CRISPR (clustered regularly interspaced short palindromic repeat), is an adaptive immune system that provides protection against mobile genetic elements (viruses, transposable elements and conjugative plasmids). CRISPR clusters contain spacers, sequences complementary to antecedent mobile elements, and target invading nucleic acids. CRISPR clusters are transcribed and processed into CRISPR RNA (crRNA). Acts as a dsDNA endonuclease. Involved in the integration of spacer DNA into the CRISPR cassette.</text>
</comment>
<gene>
    <name evidence="11" type="primary">cas1_1</name>
    <name evidence="10" type="synonym">cas1</name>
    <name evidence="11" type="ORF">A0O31_02292</name>
</gene>